<dbReference type="Proteomes" id="UP000308197">
    <property type="component" value="Unassembled WGS sequence"/>
</dbReference>
<organism evidence="2 3">
    <name type="scientific">Polyporus arcularius HHB13444</name>
    <dbReference type="NCBI Taxonomy" id="1314778"/>
    <lineage>
        <taxon>Eukaryota</taxon>
        <taxon>Fungi</taxon>
        <taxon>Dikarya</taxon>
        <taxon>Basidiomycota</taxon>
        <taxon>Agaricomycotina</taxon>
        <taxon>Agaricomycetes</taxon>
        <taxon>Polyporales</taxon>
        <taxon>Polyporaceae</taxon>
        <taxon>Polyporus</taxon>
    </lineage>
</organism>
<feature type="non-terminal residue" evidence="2">
    <location>
        <position position="238"/>
    </location>
</feature>
<evidence type="ECO:0000256" key="1">
    <source>
        <dbReference type="SAM" id="MobiDB-lite"/>
    </source>
</evidence>
<evidence type="ECO:0000313" key="3">
    <source>
        <dbReference type="Proteomes" id="UP000308197"/>
    </source>
</evidence>
<feature type="compositionally biased region" description="Pro residues" evidence="1">
    <location>
        <begin position="21"/>
        <end position="37"/>
    </location>
</feature>
<feature type="region of interest" description="Disordered" evidence="1">
    <location>
        <begin position="1"/>
        <end position="61"/>
    </location>
</feature>
<accession>A0A5C3NKX9</accession>
<sequence>MAEPPTTSSSTGPASSTPSTPSTPPPSTTGLPPPNIPPNTTTPKAGSQPKASPIRPNSLFNSTNFGAVQKLLAKARQEGKRISMYGKTCMVDYDDFLKRYIPPPPGKKEPKSLSSWTAKKPIKPENPKDTGAASIKRWLKDANNDDNRAEAGSAHEDGYTVVVTANKVDPIDDTKQRCDLSLYPTACAPQDRDDGANWSEIEVLFECKPHSVSDDPFDEEAEKFEPIAERRKENLGQI</sequence>
<evidence type="ECO:0000313" key="2">
    <source>
        <dbReference type="EMBL" id="TFK78371.1"/>
    </source>
</evidence>
<feature type="region of interest" description="Disordered" evidence="1">
    <location>
        <begin position="99"/>
        <end position="133"/>
    </location>
</feature>
<feature type="compositionally biased region" description="Low complexity" evidence="1">
    <location>
        <begin position="1"/>
        <end position="20"/>
    </location>
</feature>
<dbReference type="EMBL" id="ML212585">
    <property type="protein sequence ID" value="TFK78371.1"/>
    <property type="molecule type" value="Genomic_DNA"/>
</dbReference>
<feature type="region of interest" description="Disordered" evidence="1">
    <location>
        <begin position="210"/>
        <end position="238"/>
    </location>
</feature>
<dbReference type="AlphaFoldDB" id="A0A5C3NKX9"/>
<protein>
    <submittedName>
        <fullName evidence="2">Uncharacterized protein</fullName>
    </submittedName>
</protein>
<reference evidence="2 3" key="1">
    <citation type="journal article" date="2019" name="Nat. Ecol. Evol.">
        <title>Megaphylogeny resolves global patterns of mushroom evolution.</title>
        <authorList>
            <person name="Varga T."/>
            <person name="Krizsan K."/>
            <person name="Foldi C."/>
            <person name="Dima B."/>
            <person name="Sanchez-Garcia M."/>
            <person name="Sanchez-Ramirez S."/>
            <person name="Szollosi G.J."/>
            <person name="Szarkandi J.G."/>
            <person name="Papp V."/>
            <person name="Albert L."/>
            <person name="Andreopoulos W."/>
            <person name="Angelini C."/>
            <person name="Antonin V."/>
            <person name="Barry K.W."/>
            <person name="Bougher N.L."/>
            <person name="Buchanan P."/>
            <person name="Buyck B."/>
            <person name="Bense V."/>
            <person name="Catcheside P."/>
            <person name="Chovatia M."/>
            <person name="Cooper J."/>
            <person name="Damon W."/>
            <person name="Desjardin D."/>
            <person name="Finy P."/>
            <person name="Geml J."/>
            <person name="Haridas S."/>
            <person name="Hughes K."/>
            <person name="Justo A."/>
            <person name="Karasinski D."/>
            <person name="Kautmanova I."/>
            <person name="Kiss B."/>
            <person name="Kocsube S."/>
            <person name="Kotiranta H."/>
            <person name="LaButti K.M."/>
            <person name="Lechner B.E."/>
            <person name="Liimatainen K."/>
            <person name="Lipzen A."/>
            <person name="Lukacs Z."/>
            <person name="Mihaltcheva S."/>
            <person name="Morgado L.N."/>
            <person name="Niskanen T."/>
            <person name="Noordeloos M.E."/>
            <person name="Ohm R.A."/>
            <person name="Ortiz-Santana B."/>
            <person name="Ovrebo C."/>
            <person name="Racz N."/>
            <person name="Riley R."/>
            <person name="Savchenko A."/>
            <person name="Shiryaev A."/>
            <person name="Soop K."/>
            <person name="Spirin V."/>
            <person name="Szebenyi C."/>
            <person name="Tomsovsky M."/>
            <person name="Tulloss R.E."/>
            <person name="Uehling J."/>
            <person name="Grigoriev I.V."/>
            <person name="Vagvolgyi C."/>
            <person name="Papp T."/>
            <person name="Martin F.M."/>
            <person name="Miettinen O."/>
            <person name="Hibbett D.S."/>
            <person name="Nagy L.G."/>
        </authorList>
    </citation>
    <scope>NUCLEOTIDE SEQUENCE [LARGE SCALE GENOMIC DNA]</scope>
    <source>
        <strain evidence="2 3">HHB13444</strain>
    </source>
</reference>
<feature type="compositionally biased region" description="Basic and acidic residues" evidence="1">
    <location>
        <begin position="223"/>
        <end position="238"/>
    </location>
</feature>
<keyword evidence="3" id="KW-1185">Reference proteome</keyword>
<name>A0A5C3NKX9_9APHY</name>
<proteinExistence type="predicted"/>
<gene>
    <name evidence="2" type="ORF">K466DRAFT_668462</name>
</gene>
<dbReference type="InParanoid" id="A0A5C3NKX9"/>